<evidence type="ECO:0000256" key="5">
    <source>
        <dbReference type="ARBA" id="ARBA00023002"/>
    </source>
</evidence>
<feature type="region of interest" description="Disordered" evidence="6">
    <location>
        <begin position="233"/>
        <end position="253"/>
    </location>
</feature>
<keyword evidence="5" id="KW-0560">Oxidoreductase</keyword>
<evidence type="ECO:0000256" key="4">
    <source>
        <dbReference type="ARBA" id="ARBA00022827"/>
    </source>
</evidence>
<dbReference type="PANTHER" id="PTHR11530:SF11">
    <property type="entry name" value="D-ASPARTATE OXIDASE"/>
    <property type="match status" value="1"/>
</dbReference>
<evidence type="ECO:0000256" key="3">
    <source>
        <dbReference type="ARBA" id="ARBA00022630"/>
    </source>
</evidence>
<evidence type="ECO:0000256" key="2">
    <source>
        <dbReference type="ARBA" id="ARBA00004253"/>
    </source>
</evidence>
<dbReference type="OrthoDB" id="2015447at2759"/>
<evidence type="ECO:0008006" key="9">
    <source>
        <dbReference type="Google" id="ProtNLM"/>
    </source>
</evidence>
<accession>A0A267E825</accession>
<comment type="subcellular location">
    <subcellularLocation>
        <location evidence="2">Peroxisome matrix</location>
    </subcellularLocation>
</comment>
<dbReference type="GO" id="GO:0019478">
    <property type="term" value="P:D-amino acid catabolic process"/>
    <property type="evidence" value="ECO:0007669"/>
    <property type="project" value="TreeGrafter"/>
</dbReference>
<evidence type="ECO:0000313" key="8">
    <source>
        <dbReference type="Proteomes" id="UP000215902"/>
    </source>
</evidence>
<dbReference type="Proteomes" id="UP000215902">
    <property type="component" value="Unassembled WGS sequence"/>
</dbReference>
<dbReference type="GO" id="GO:0071949">
    <property type="term" value="F:FAD binding"/>
    <property type="evidence" value="ECO:0007669"/>
    <property type="project" value="InterPro"/>
</dbReference>
<evidence type="ECO:0000256" key="6">
    <source>
        <dbReference type="SAM" id="MobiDB-lite"/>
    </source>
</evidence>
<dbReference type="PANTHER" id="PTHR11530">
    <property type="entry name" value="D-AMINO ACID OXIDASE"/>
    <property type="match status" value="1"/>
</dbReference>
<sequence>LGAGIVGWSVAVQLLDALPNCRLTVVADQLDGETVSWVAAGSFRVENFEELCPDRPGQGRKWAADSFQHYLDLAVSGQGSSAGCLLLPLVQVYEDFNQTPPDYLQLAHSVATLTPDQLRAEFPRWPSLQCGWSCETTLTESRLYLPFLRARFRRRPAGQGSECVPNPWPGVQSSSSLAQTSRDWTEWGDVHLPGSYRHRYSWRLSPTKQLVDRALSRRRLQNLVSSYPTRTVSGRRRNCQSTGRAEAGSTRRDSGRIRFHRLANSALLRPRRQRGGPGLGHRI</sequence>
<keyword evidence="3" id="KW-0285">Flavoprotein</keyword>
<dbReference type="EMBL" id="NIVC01002545">
    <property type="protein sequence ID" value="PAA57017.1"/>
    <property type="molecule type" value="Genomic_DNA"/>
</dbReference>
<dbReference type="GO" id="GO:0005782">
    <property type="term" value="C:peroxisomal matrix"/>
    <property type="evidence" value="ECO:0007669"/>
    <property type="project" value="UniProtKB-SubCell"/>
</dbReference>
<evidence type="ECO:0000313" key="7">
    <source>
        <dbReference type="EMBL" id="PAA57017.1"/>
    </source>
</evidence>
<dbReference type="Gene3D" id="3.40.50.720">
    <property type="entry name" value="NAD(P)-binding Rossmann-like Domain"/>
    <property type="match status" value="1"/>
</dbReference>
<protein>
    <recommendedName>
        <fullName evidence="9">DAO domain-containing protein</fullName>
    </recommendedName>
</protein>
<name>A0A267E825_9PLAT</name>
<comment type="cofactor">
    <cofactor evidence="1">
        <name>FAD</name>
        <dbReference type="ChEBI" id="CHEBI:57692"/>
    </cofactor>
</comment>
<keyword evidence="4" id="KW-0274">FAD</keyword>
<organism evidence="7 8">
    <name type="scientific">Macrostomum lignano</name>
    <dbReference type="NCBI Taxonomy" id="282301"/>
    <lineage>
        <taxon>Eukaryota</taxon>
        <taxon>Metazoa</taxon>
        <taxon>Spiralia</taxon>
        <taxon>Lophotrochozoa</taxon>
        <taxon>Platyhelminthes</taxon>
        <taxon>Rhabditophora</taxon>
        <taxon>Macrostomorpha</taxon>
        <taxon>Macrostomida</taxon>
        <taxon>Macrostomidae</taxon>
        <taxon>Macrostomum</taxon>
    </lineage>
</organism>
<gene>
    <name evidence="7" type="ORF">BOX15_Mlig008574g1</name>
</gene>
<comment type="caution">
    <text evidence="7">The sequence shown here is derived from an EMBL/GenBank/DDBJ whole genome shotgun (WGS) entry which is preliminary data.</text>
</comment>
<keyword evidence="8" id="KW-1185">Reference proteome</keyword>
<dbReference type="GO" id="GO:0003884">
    <property type="term" value="F:D-amino-acid oxidase activity"/>
    <property type="evidence" value="ECO:0007669"/>
    <property type="project" value="InterPro"/>
</dbReference>
<proteinExistence type="predicted"/>
<dbReference type="STRING" id="282301.A0A267E825"/>
<reference evidence="7 8" key="1">
    <citation type="submission" date="2017-06" db="EMBL/GenBank/DDBJ databases">
        <title>A platform for efficient transgenesis in Macrostomum lignano, a flatworm model organism for stem cell research.</title>
        <authorList>
            <person name="Berezikov E."/>
        </authorList>
    </citation>
    <scope>NUCLEOTIDE SEQUENCE [LARGE SCALE GENOMIC DNA]</scope>
    <source>
        <strain evidence="7">DV1</strain>
        <tissue evidence="7">Whole organism</tissue>
    </source>
</reference>
<dbReference type="AlphaFoldDB" id="A0A267E825"/>
<dbReference type="InterPro" id="IPR023209">
    <property type="entry name" value="DAO"/>
</dbReference>
<feature type="non-terminal residue" evidence="7">
    <location>
        <position position="1"/>
    </location>
</feature>
<evidence type="ECO:0000256" key="1">
    <source>
        <dbReference type="ARBA" id="ARBA00001974"/>
    </source>
</evidence>